<name>A0ABS5S4V8_9FLAO</name>
<dbReference type="RefSeq" id="WP_214113103.1">
    <property type="nucleotide sequence ID" value="NZ_JAHCTB010000003.1"/>
</dbReference>
<proteinExistence type="predicted"/>
<dbReference type="EMBL" id="JAHCTB010000003">
    <property type="protein sequence ID" value="MBT0608233.1"/>
    <property type="molecule type" value="Genomic_DNA"/>
</dbReference>
<gene>
    <name evidence="1" type="ORF">KIV10_08575</name>
</gene>
<keyword evidence="2" id="KW-1185">Reference proteome</keyword>
<comment type="caution">
    <text evidence="1">The sequence shown here is derived from an EMBL/GenBank/DDBJ whole genome shotgun (WGS) entry which is preliminary data.</text>
</comment>
<sequence>MDRHFYEKVFSTQRMDKYFKRYPKDEAKAIIHYKTNIELSEAFYAVLSLYEVAFRNSLNRELTEYFGTVDWYLKIGSVPGLKNLNGSIQNAQKHIANRSETITANKVIAELTMGFWVRLFNAEYELILWKPLRKAFPYLEKSERQRNNVSAPINKIRDFRNRVFHHEPISWNLDKLAETHERILKVMGWLNEDLPKVAKEIDRVPQIINQAKQLNI</sequence>
<evidence type="ECO:0000313" key="2">
    <source>
        <dbReference type="Proteomes" id="UP001297092"/>
    </source>
</evidence>
<reference evidence="1 2" key="1">
    <citation type="submission" date="2021-05" db="EMBL/GenBank/DDBJ databases">
        <title>Aequorivita echinoideorum JCM 30378 genome.</title>
        <authorList>
            <person name="Zhang H."/>
            <person name="Li C."/>
        </authorList>
    </citation>
    <scope>NUCLEOTIDE SEQUENCE [LARGE SCALE GENOMIC DNA]</scope>
    <source>
        <strain evidence="1 2">JCM30378</strain>
    </source>
</reference>
<dbReference type="Proteomes" id="UP001297092">
    <property type="component" value="Unassembled WGS sequence"/>
</dbReference>
<accession>A0ABS5S4V8</accession>
<organism evidence="1 2">
    <name type="scientific">Aequorivita echinoideorum</name>
    <dbReference type="NCBI Taxonomy" id="1549647"/>
    <lineage>
        <taxon>Bacteria</taxon>
        <taxon>Pseudomonadati</taxon>
        <taxon>Bacteroidota</taxon>
        <taxon>Flavobacteriia</taxon>
        <taxon>Flavobacteriales</taxon>
        <taxon>Flavobacteriaceae</taxon>
        <taxon>Aequorivita</taxon>
    </lineage>
</organism>
<protein>
    <submittedName>
        <fullName evidence="1">Abi family protein</fullName>
    </submittedName>
</protein>
<evidence type="ECO:0000313" key="1">
    <source>
        <dbReference type="EMBL" id="MBT0608233.1"/>
    </source>
</evidence>